<gene>
    <name evidence="1" type="ORF">Vadar_003198</name>
</gene>
<reference evidence="1 2" key="1">
    <citation type="journal article" date="2021" name="Hortic Res">
        <title>High-quality reference genome and annotation aids understanding of berry development for evergreen blueberry (Vaccinium darrowii).</title>
        <authorList>
            <person name="Yu J."/>
            <person name="Hulse-Kemp A.M."/>
            <person name="Babiker E."/>
            <person name="Staton M."/>
        </authorList>
    </citation>
    <scope>NUCLEOTIDE SEQUENCE [LARGE SCALE GENOMIC DNA]</scope>
    <source>
        <strain evidence="2">cv. NJ 8807/NJ 8810</strain>
        <tissue evidence="1">Young leaf</tissue>
    </source>
</reference>
<organism evidence="1 2">
    <name type="scientific">Vaccinium darrowii</name>
    <dbReference type="NCBI Taxonomy" id="229202"/>
    <lineage>
        <taxon>Eukaryota</taxon>
        <taxon>Viridiplantae</taxon>
        <taxon>Streptophyta</taxon>
        <taxon>Embryophyta</taxon>
        <taxon>Tracheophyta</taxon>
        <taxon>Spermatophyta</taxon>
        <taxon>Magnoliopsida</taxon>
        <taxon>eudicotyledons</taxon>
        <taxon>Gunneridae</taxon>
        <taxon>Pentapetalae</taxon>
        <taxon>asterids</taxon>
        <taxon>Ericales</taxon>
        <taxon>Ericaceae</taxon>
        <taxon>Vaccinioideae</taxon>
        <taxon>Vaccinieae</taxon>
        <taxon>Vaccinium</taxon>
    </lineage>
</organism>
<dbReference type="EMBL" id="CM037153">
    <property type="protein sequence ID" value="KAH7856588.1"/>
    <property type="molecule type" value="Genomic_DNA"/>
</dbReference>
<comment type="caution">
    <text evidence="1">The sequence shown here is derived from an EMBL/GenBank/DDBJ whole genome shotgun (WGS) entry which is preliminary data.</text>
</comment>
<keyword evidence="2" id="KW-1185">Reference proteome</keyword>
<proteinExistence type="predicted"/>
<name>A0ACB7YSR8_9ERIC</name>
<evidence type="ECO:0000313" key="2">
    <source>
        <dbReference type="Proteomes" id="UP000828048"/>
    </source>
</evidence>
<protein>
    <submittedName>
        <fullName evidence="1">Uncharacterized protein</fullName>
    </submittedName>
</protein>
<evidence type="ECO:0000313" key="1">
    <source>
        <dbReference type="EMBL" id="KAH7856588.1"/>
    </source>
</evidence>
<dbReference type="Proteomes" id="UP000828048">
    <property type="component" value="Chromosome 3"/>
</dbReference>
<accession>A0ACB7YSR8</accession>
<sequence>MRKNEKMLRGNGKLTSSLHTPSPLLFHYLFHSEITTQASGVTEFKKPNDSETPLLVSKISYKPIGLSSVALSSESSSSSFDSTSSKKGKRSQFEKKLDEFFKHQIESGTSTAYREGFREGNQAVLKYGLKRTLDHIRLTERFPKLRNDQLGHCYLK</sequence>